<sequence length="143" mass="16651">MLIKQITQIQAWGLRHAVMWPDKPYDYIKLQGDDTALHYGLFHEDELKSVISLFIEDSECQFRKFATLEGEQGKGYGSRLLEHVLKELKTRGIRRIWCNARTEKAGYYTRFGLRETDRRFTKGGKSYVIMEMVHGDGSRSSLT</sequence>
<gene>
    <name evidence="2" type="ORF">AF331_12290</name>
</gene>
<organism evidence="2 3">
    <name type="scientific">Rossellomorea marisflavi</name>
    <dbReference type="NCBI Taxonomy" id="189381"/>
    <lineage>
        <taxon>Bacteria</taxon>
        <taxon>Bacillati</taxon>
        <taxon>Bacillota</taxon>
        <taxon>Bacilli</taxon>
        <taxon>Bacillales</taxon>
        <taxon>Bacillaceae</taxon>
        <taxon>Rossellomorea</taxon>
    </lineage>
</organism>
<dbReference type="Gene3D" id="3.40.630.30">
    <property type="match status" value="1"/>
</dbReference>
<dbReference type="RefSeq" id="WP_053428389.1">
    <property type="nucleotide sequence ID" value="NZ_LGUE01000004.1"/>
</dbReference>
<comment type="caution">
    <text evidence="2">The sequence shown here is derived from an EMBL/GenBank/DDBJ whole genome shotgun (WGS) entry which is preliminary data.</text>
</comment>
<dbReference type="Proteomes" id="UP000037405">
    <property type="component" value="Unassembled WGS sequence"/>
</dbReference>
<evidence type="ECO:0000313" key="3">
    <source>
        <dbReference type="Proteomes" id="UP000037405"/>
    </source>
</evidence>
<feature type="domain" description="N-acetyltransferase" evidence="1">
    <location>
        <begin position="1"/>
        <end position="135"/>
    </location>
</feature>
<dbReference type="PROSITE" id="PS51186">
    <property type="entry name" value="GNAT"/>
    <property type="match status" value="1"/>
</dbReference>
<dbReference type="InterPro" id="IPR016181">
    <property type="entry name" value="Acyl_CoA_acyltransferase"/>
</dbReference>
<dbReference type="OrthoDB" id="1178186at2"/>
<dbReference type="CDD" id="cd04301">
    <property type="entry name" value="NAT_SF"/>
    <property type="match status" value="1"/>
</dbReference>
<dbReference type="SUPFAM" id="SSF55729">
    <property type="entry name" value="Acyl-CoA N-acyltransferases (Nat)"/>
    <property type="match status" value="1"/>
</dbReference>
<keyword evidence="3" id="KW-1185">Reference proteome</keyword>
<proteinExistence type="predicted"/>
<keyword evidence="2" id="KW-0808">Transferase</keyword>
<dbReference type="AlphaFoldDB" id="A0A0M0G4N0"/>
<dbReference type="InterPro" id="IPR000182">
    <property type="entry name" value="GNAT_dom"/>
</dbReference>
<evidence type="ECO:0000259" key="1">
    <source>
        <dbReference type="PROSITE" id="PS51186"/>
    </source>
</evidence>
<accession>A0A0M0G4N0</accession>
<dbReference type="STRING" id="189381.GCA_900166615_01437"/>
<evidence type="ECO:0000313" key="2">
    <source>
        <dbReference type="EMBL" id="KON84790.1"/>
    </source>
</evidence>
<name>A0A0M0G4N0_9BACI</name>
<reference evidence="3" key="1">
    <citation type="submission" date="2015-07" db="EMBL/GenBank/DDBJ databases">
        <title>Fjat-14235 jcm11544.</title>
        <authorList>
            <person name="Liu B."/>
            <person name="Wang J."/>
            <person name="Zhu Y."/>
            <person name="Liu G."/>
            <person name="Chen Q."/>
            <person name="Chen Z."/>
            <person name="Lan J."/>
            <person name="Che J."/>
            <person name="Ge C."/>
            <person name="Shi H."/>
            <person name="Pan Z."/>
            <person name="Liu X."/>
        </authorList>
    </citation>
    <scope>NUCLEOTIDE SEQUENCE [LARGE SCALE GENOMIC DNA]</scope>
    <source>
        <strain evidence="3">JCM 11544</strain>
    </source>
</reference>
<dbReference type="PATRIC" id="fig|189381.12.peg.2490"/>
<dbReference type="Pfam" id="PF13673">
    <property type="entry name" value="Acetyltransf_10"/>
    <property type="match status" value="1"/>
</dbReference>
<dbReference type="GO" id="GO:0016747">
    <property type="term" value="F:acyltransferase activity, transferring groups other than amino-acyl groups"/>
    <property type="evidence" value="ECO:0007669"/>
    <property type="project" value="InterPro"/>
</dbReference>
<protein>
    <submittedName>
        <fullName evidence="2">GNAT family acetyltransferase</fullName>
    </submittedName>
</protein>
<dbReference type="EMBL" id="LGUE01000004">
    <property type="protein sequence ID" value="KON84790.1"/>
    <property type="molecule type" value="Genomic_DNA"/>
</dbReference>